<gene>
    <name evidence="10" type="ORF">C2G38_2184282</name>
</gene>
<dbReference type="InterPro" id="IPR032805">
    <property type="entry name" value="Wax_synthase_dom"/>
</dbReference>
<comment type="similarity">
    <text evidence="3">Belongs to the wax synthase family.</text>
</comment>
<feature type="domain" description="Wax synthase" evidence="9">
    <location>
        <begin position="283"/>
        <end position="336"/>
    </location>
</feature>
<evidence type="ECO:0000256" key="5">
    <source>
        <dbReference type="ARBA" id="ARBA00022692"/>
    </source>
</evidence>
<reference evidence="10 11" key="1">
    <citation type="submission" date="2018-06" db="EMBL/GenBank/DDBJ databases">
        <title>Comparative genomics reveals the genomic features of Rhizophagus irregularis, R. cerebriforme, R. diaphanum and Gigaspora rosea, and their symbiotic lifestyle signature.</title>
        <authorList>
            <person name="Morin E."/>
            <person name="San Clemente H."/>
            <person name="Chen E.C.H."/>
            <person name="De La Providencia I."/>
            <person name="Hainaut M."/>
            <person name="Kuo A."/>
            <person name="Kohler A."/>
            <person name="Murat C."/>
            <person name="Tang N."/>
            <person name="Roy S."/>
            <person name="Loubradou J."/>
            <person name="Henrissat B."/>
            <person name="Grigoriev I.V."/>
            <person name="Corradi N."/>
            <person name="Roux C."/>
            <person name="Martin F.M."/>
        </authorList>
    </citation>
    <scope>NUCLEOTIDE SEQUENCE [LARGE SCALE GENOMIC DNA]</scope>
    <source>
        <strain evidence="10 11">DAOM 194757</strain>
    </source>
</reference>
<dbReference type="AlphaFoldDB" id="A0A397VFD1"/>
<dbReference type="GO" id="GO:0016020">
    <property type="term" value="C:membrane"/>
    <property type="evidence" value="ECO:0007669"/>
    <property type="project" value="UniProtKB-SubCell"/>
</dbReference>
<keyword evidence="11" id="KW-1185">Reference proteome</keyword>
<evidence type="ECO:0000256" key="3">
    <source>
        <dbReference type="ARBA" id="ARBA00007282"/>
    </source>
</evidence>
<keyword evidence="4" id="KW-0808">Transferase</keyword>
<dbReference type="OrthoDB" id="1077582at2759"/>
<dbReference type="Proteomes" id="UP000266673">
    <property type="component" value="Unassembled WGS sequence"/>
</dbReference>
<dbReference type="InterPro" id="IPR044851">
    <property type="entry name" value="Wax_synthase"/>
</dbReference>
<keyword evidence="7 8" id="KW-0472">Membrane</keyword>
<feature type="transmembrane region" description="Helical" evidence="8">
    <location>
        <begin position="189"/>
        <end position="211"/>
    </location>
</feature>
<organism evidence="10 11">
    <name type="scientific">Gigaspora rosea</name>
    <dbReference type="NCBI Taxonomy" id="44941"/>
    <lineage>
        <taxon>Eukaryota</taxon>
        <taxon>Fungi</taxon>
        <taxon>Fungi incertae sedis</taxon>
        <taxon>Mucoromycota</taxon>
        <taxon>Glomeromycotina</taxon>
        <taxon>Glomeromycetes</taxon>
        <taxon>Diversisporales</taxon>
        <taxon>Gigasporaceae</taxon>
        <taxon>Gigaspora</taxon>
    </lineage>
</organism>
<proteinExistence type="inferred from homology"/>
<feature type="transmembrane region" description="Helical" evidence="8">
    <location>
        <begin position="510"/>
        <end position="528"/>
    </location>
</feature>
<feature type="transmembrane region" description="Helical" evidence="8">
    <location>
        <begin position="39"/>
        <end position="57"/>
    </location>
</feature>
<evidence type="ECO:0000313" key="10">
    <source>
        <dbReference type="EMBL" id="RIB18573.1"/>
    </source>
</evidence>
<evidence type="ECO:0000313" key="11">
    <source>
        <dbReference type="Proteomes" id="UP000266673"/>
    </source>
</evidence>
<feature type="transmembrane region" description="Helical" evidence="8">
    <location>
        <begin position="454"/>
        <end position="471"/>
    </location>
</feature>
<feature type="transmembrane region" description="Helical" evidence="8">
    <location>
        <begin position="63"/>
        <end position="80"/>
    </location>
</feature>
<comment type="subcellular location">
    <subcellularLocation>
        <location evidence="1">Membrane</location>
        <topology evidence="1">Multi-pass membrane protein</topology>
    </subcellularLocation>
</comment>
<name>A0A397VFD1_9GLOM</name>
<keyword evidence="6 8" id="KW-1133">Transmembrane helix</keyword>
<dbReference type="PANTHER" id="PTHR31595">
    <property type="entry name" value="LONG-CHAIN-ALCOHOL O-FATTY-ACYLTRANSFERASE 3-RELATED"/>
    <property type="match status" value="1"/>
</dbReference>
<evidence type="ECO:0000256" key="2">
    <source>
        <dbReference type="ARBA" id="ARBA00005179"/>
    </source>
</evidence>
<dbReference type="GO" id="GO:0008374">
    <property type="term" value="F:O-acyltransferase activity"/>
    <property type="evidence" value="ECO:0007669"/>
    <property type="project" value="InterPro"/>
</dbReference>
<comment type="pathway">
    <text evidence="2">Secondary metabolite biosynthesis.</text>
</comment>
<protein>
    <recommendedName>
        <fullName evidence="9">Wax synthase domain-containing protein</fullName>
    </recommendedName>
</protein>
<feature type="transmembrane region" description="Helical" evidence="8">
    <location>
        <begin position="423"/>
        <end position="442"/>
    </location>
</feature>
<evidence type="ECO:0000256" key="1">
    <source>
        <dbReference type="ARBA" id="ARBA00004141"/>
    </source>
</evidence>
<dbReference type="GO" id="GO:0006629">
    <property type="term" value="P:lipid metabolic process"/>
    <property type="evidence" value="ECO:0007669"/>
    <property type="project" value="InterPro"/>
</dbReference>
<keyword evidence="5 8" id="KW-0812">Transmembrane</keyword>
<comment type="caution">
    <text evidence="10">The sequence shown here is derived from an EMBL/GenBank/DDBJ whole genome shotgun (WGS) entry which is preliminary data.</text>
</comment>
<dbReference type="Pfam" id="PF13813">
    <property type="entry name" value="MBOAT_2"/>
    <property type="match status" value="1"/>
</dbReference>
<evidence type="ECO:0000256" key="8">
    <source>
        <dbReference type="SAM" id="Phobius"/>
    </source>
</evidence>
<dbReference type="EMBL" id="QKWP01000532">
    <property type="protein sequence ID" value="RIB18573.1"/>
    <property type="molecule type" value="Genomic_DNA"/>
</dbReference>
<evidence type="ECO:0000256" key="6">
    <source>
        <dbReference type="ARBA" id="ARBA00022989"/>
    </source>
</evidence>
<feature type="transmembrane region" description="Helical" evidence="8">
    <location>
        <begin position="217"/>
        <end position="233"/>
    </location>
</feature>
<sequence length="549" mass="65722">MTEPIISFHVYISLIITLLLSFTLLSLRPPTSINLYLKLCLIASIYASIPIIFGSYYPCIDNLSIPVLTFTFLFKMMIWLKKTYKFVGKKKEEIKKIKFIPFWLTLFNWRRNDLNRHGQKNQKNNNTQTLLLLTSQKVNSLLFLSILNFIPKLIIREILAHVIEYLSPEVPERSYALRIFDYLHTPTKISTISTITSPYILFYCYLYGAFLYQNMDYLYHLFKVFSAILLWIIHRSHSSNYHMNIRSYHSYHSNHNDHHPNNSYNITIIHMTRYLYSLLTTTPQLFNKPFLSQNPKDLWSKRWHQMYRTSFTELGYFPIMNFFEKFNNSKSFRITKFFNHINSVEKFYLVISNFIKLLRRLGSLLGYKTFLKNIKIQKDIQTLEINQNEEFLKNEQNFKNNNNNNGTTTKKFTTTTFSEISKALAVIGSFFWSGILHEYLFIGLFGWNSSRGEHFSFFLVQAIIMIIWDILSKLFNRFLRLYYHDYENDNYEKIEELKKTEKILFMIKKVLGFIIWNFILTLTLPLFIEPYIRLRHFYCIPHLGCQRKI</sequence>
<accession>A0A397VFD1</accession>
<feature type="transmembrane region" description="Helical" evidence="8">
    <location>
        <begin position="6"/>
        <end position="27"/>
    </location>
</feature>
<evidence type="ECO:0000256" key="4">
    <source>
        <dbReference type="ARBA" id="ARBA00022679"/>
    </source>
</evidence>
<dbReference type="PANTHER" id="PTHR31595:SF57">
    <property type="entry name" value="OS04G0481900 PROTEIN"/>
    <property type="match status" value="1"/>
</dbReference>
<evidence type="ECO:0000259" key="9">
    <source>
        <dbReference type="Pfam" id="PF13813"/>
    </source>
</evidence>
<evidence type="ECO:0000256" key="7">
    <source>
        <dbReference type="ARBA" id="ARBA00023136"/>
    </source>
</evidence>